<keyword evidence="3 10" id="KW-0653">Protein transport</keyword>
<evidence type="ECO:0000256" key="4">
    <source>
        <dbReference type="ARBA" id="ARBA00023010"/>
    </source>
</evidence>
<dbReference type="OrthoDB" id="6085at2759"/>
<comment type="function">
    <text evidence="10">Component of the PEX13-PEX14 docking complex, a translocon channel that specifically mediates the import of peroxisomal cargo proteins bound to PEX5 receptor. The PEX13-PEX14 docking complex forms a large import pore which can be opened to a diameter of about 9 nm. Mechanistically, PEX5 receptor along with cargo proteins associates with the PEX14 subunit of the PEX13-PEX14 docking complex in the cytosol, leading to the insertion of the receptor into the organelle membrane with the concomitant translocation of the cargo into the peroxisome matrix.</text>
</comment>
<dbReference type="InterPro" id="IPR036388">
    <property type="entry name" value="WH-like_DNA-bd_sf"/>
</dbReference>
<sequence>MIREEEVKKAVSFLEHPQVKPTAGQRKLDFLRRKGLTDEEIREAFQRAGQTYPEDTFSGNAEVEKLDSAAKTTTVPDSVPKSFAPNENTPSQQIAQVPSGKVNSNNFSSNQWTMAQPGGGGVWVPQPFAYVTPQVTSPQQPQQKERSWSVGNVFLGAGAAAGLFLALRELLRKYVVPLYFPEARSRDIGKQKLFREDEKDEGRKYLEQQVDELKTSVKNLVKATERNNDMIEELIHNSERQTRQELVEVVNCLKSVVSGMQVLKDTIHLEVSQSGNKRHQDNLAISNGMQSYQREEDLVRTKSEKEVWRSNKNWLVGEEDDYSLDANGIGTQIFSNKIRDPGIMDDFMSIPPASVEELVPKAKEIPNVMYTVNDIQSNSTKKEEKEEEYNKATMSGSQKTIENMPNGTLAAQSLDEENAKKAFQQAMLAEARAALQRRSHTHSSSRSSPARSVDSDRQNTDKELKRESDNITIDNTT</sequence>
<keyword evidence="2 10" id="KW-0813">Transport</keyword>
<feature type="region of interest" description="Disordered" evidence="12">
    <location>
        <begin position="376"/>
        <end position="404"/>
    </location>
</feature>
<reference evidence="15" key="1">
    <citation type="journal article" date="2013" name="Science">
        <title>Gene transfer from bacteria and archaea facilitated evolution of an extremophilic eukaryote.</title>
        <authorList>
            <person name="Schonknecht G."/>
            <person name="Chen W.H."/>
            <person name="Ternes C.M."/>
            <person name="Barbier G.G."/>
            <person name="Shrestha R.P."/>
            <person name="Stanke M."/>
            <person name="Brautigam A."/>
            <person name="Baker B.J."/>
            <person name="Banfield J.F."/>
            <person name="Garavito R.M."/>
            <person name="Carr K."/>
            <person name="Wilkerson C."/>
            <person name="Rensing S.A."/>
            <person name="Gagneul D."/>
            <person name="Dickenson N.E."/>
            <person name="Oesterhelt C."/>
            <person name="Lercher M.J."/>
            <person name="Weber A.P."/>
        </authorList>
    </citation>
    <scope>NUCLEOTIDE SEQUENCE [LARGE SCALE GENOMIC DNA]</scope>
    <source>
        <strain evidence="15">074W</strain>
    </source>
</reference>
<organism evidence="14 15">
    <name type="scientific">Galdieria sulphuraria</name>
    <name type="common">Red alga</name>
    <dbReference type="NCBI Taxonomy" id="130081"/>
    <lineage>
        <taxon>Eukaryota</taxon>
        <taxon>Rhodophyta</taxon>
        <taxon>Bangiophyceae</taxon>
        <taxon>Galdieriales</taxon>
        <taxon>Galdieriaceae</taxon>
        <taxon>Galdieria</taxon>
    </lineage>
</organism>
<dbReference type="Gramene" id="EME27517">
    <property type="protein sequence ID" value="EME27517"/>
    <property type="gene ID" value="Gasu_49650"/>
</dbReference>
<name>M2XC77_GALSU</name>
<dbReference type="Gene3D" id="1.10.10.10">
    <property type="entry name" value="Winged helix-like DNA-binding domain superfamily/Winged helix DNA-binding domain"/>
    <property type="match status" value="1"/>
</dbReference>
<dbReference type="GeneID" id="17086419"/>
<evidence type="ECO:0000313" key="15">
    <source>
        <dbReference type="Proteomes" id="UP000030680"/>
    </source>
</evidence>
<evidence type="ECO:0000256" key="7">
    <source>
        <dbReference type="ARBA" id="ARBA00029502"/>
    </source>
</evidence>
<dbReference type="GO" id="GO:1990429">
    <property type="term" value="C:peroxisomal importomer complex"/>
    <property type="evidence" value="ECO:0007669"/>
    <property type="project" value="TreeGrafter"/>
</dbReference>
<keyword evidence="15" id="KW-1185">Reference proteome</keyword>
<keyword evidence="5 10" id="KW-0472">Membrane</keyword>
<dbReference type="PANTHER" id="PTHR23058">
    <property type="entry name" value="PEROXISOMAL MEMBRANE PROTEIN PEX14"/>
    <property type="match status" value="1"/>
</dbReference>
<dbReference type="GO" id="GO:0005102">
    <property type="term" value="F:signaling receptor binding"/>
    <property type="evidence" value="ECO:0007669"/>
    <property type="project" value="TreeGrafter"/>
</dbReference>
<feature type="compositionally biased region" description="Polar residues" evidence="12">
    <location>
        <begin position="85"/>
        <end position="108"/>
    </location>
</feature>
<evidence type="ECO:0000313" key="14">
    <source>
        <dbReference type="EMBL" id="EME27517.1"/>
    </source>
</evidence>
<gene>
    <name evidence="14" type="ORF">Gasu_49650</name>
</gene>
<keyword evidence="4" id="KW-0811">Translocation</keyword>
<dbReference type="RefSeq" id="XP_005704037.1">
    <property type="nucleotide sequence ID" value="XM_005703980.1"/>
</dbReference>
<dbReference type="KEGG" id="gsl:Gasu_49650"/>
<dbReference type="GO" id="GO:0005778">
    <property type="term" value="C:peroxisomal membrane"/>
    <property type="evidence" value="ECO:0007669"/>
    <property type="project" value="UniProtKB-SubCell"/>
</dbReference>
<accession>M2XC77</accession>
<keyword evidence="6 10" id="KW-0576">Peroxisome</keyword>
<evidence type="ECO:0000256" key="12">
    <source>
        <dbReference type="SAM" id="MobiDB-lite"/>
    </source>
</evidence>
<feature type="region of interest" description="Disordered" evidence="12">
    <location>
        <begin position="430"/>
        <end position="477"/>
    </location>
</feature>
<feature type="compositionally biased region" description="Basic and acidic residues" evidence="12">
    <location>
        <begin position="453"/>
        <end position="469"/>
    </location>
</feature>
<protein>
    <recommendedName>
        <fullName evidence="7 10">Peroxisomal membrane protein PEX14</fullName>
    </recommendedName>
    <alternativeName>
        <fullName evidence="8 10">Peroxin-14</fullName>
    </alternativeName>
</protein>
<evidence type="ECO:0000256" key="10">
    <source>
        <dbReference type="RuleBase" id="RU367032"/>
    </source>
</evidence>
<dbReference type="EMBL" id="KB454531">
    <property type="protein sequence ID" value="EME27517.1"/>
    <property type="molecule type" value="Genomic_DNA"/>
</dbReference>
<dbReference type="InterPro" id="IPR006785">
    <property type="entry name" value="Pex14_N"/>
</dbReference>
<dbReference type="AlphaFoldDB" id="M2XC77"/>
<feature type="coiled-coil region" evidence="11">
    <location>
        <begin position="203"/>
        <end position="241"/>
    </location>
</feature>
<evidence type="ECO:0000256" key="11">
    <source>
        <dbReference type="SAM" id="Coils"/>
    </source>
</evidence>
<evidence type="ECO:0000259" key="13">
    <source>
        <dbReference type="Pfam" id="PF04695"/>
    </source>
</evidence>
<proteinExistence type="inferred from homology"/>
<feature type="compositionally biased region" description="Basic and acidic residues" evidence="12">
    <location>
        <begin position="380"/>
        <end position="390"/>
    </location>
</feature>
<evidence type="ECO:0000256" key="1">
    <source>
        <dbReference type="ARBA" id="ARBA00005443"/>
    </source>
</evidence>
<evidence type="ECO:0000256" key="9">
    <source>
        <dbReference type="ARBA" id="ARBA00046271"/>
    </source>
</evidence>
<feature type="domain" description="Peroxisome membrane anchor protein Pex14p N-terminal" evidence="13">
    <location>
        <begin position="3"/>
        <end position="47"/>
    </location>
</feature>
<evidence type="ECO:0000256" key="5">
    <source>
        <dbReference type="ARBA" id="ARBA00023136"/>
    </source>
</evidence>
<dbReference type="GO" id="GO:0016560">
    <property type="term" value="P:protein import into peroxisome matrix, docking"/>
    <property type="evidence" value="ECO:0007669"/>
    <property type="project" value="UniProtKB-UniRule"/>
</dbReference>
<dbReference type="InterPro" id="IPR025655">
    <property type="entry name" value="PEX14"/>
</dbReference>
<feature type="region of interest" description="Disordered" evidence="12">
    <location>
        <begin position="71"/>
        <end position="108"/>
    </location>
</feature>
<evidence type="ECO:0000256" key="6">
    <source>
        <dbReference type="ARBA" id="ARBA00023140"/>
    </source>
</evidence>
<evidence type="ECO:0000256" key="8">
    <source>
        <dbReference type="ARBA" id="ARBA00029691"/>
    </source>
</evidence>
<dbReference type="STRING" id="130081.M2XC77"/>
<keyword evidence="11" id="KW-0175">Coiled coil</keyword>
<comment type="subcellular location">
    <subcellularLocation>
        <location evidence="9 10">Peroxisome membrane</location>
    </subcellularLocation>
</comment>
<dbReference type="Pfam" id="PF04695">
    <property type="entry name" value="Pex14_N"/>
    <property type="match status" value="1"/>
</dbReference>
<comment type="similarity">
    <text evidence="1 10">Belongs to the peroxin-14 family.</text>
</comment>
<evidence type="ECO:0000256" key="3">
    <source>
        <dbReference type="ARBA" id="ARBA00022927"/>
    </source>
</evidence>
<dbReference type="Proteomes" id="UP000030680">
    <property type="component" value="Unassembled WGS sequence"/>
</dbReference>
<evidence type="ECO:0000256" key="2">
    <source>
        <dbReference type="ARBA" id="ARBA00022448"/>
    </source>
</evidence>
<feature type="compositionally biased region" description="Polar residues" evidence="12">
    <location>
        <begin position="392"/>
        <end position="404"/>
    </location>
</feature>
<dbReference type="PANTHER" id="PTHR23058:SF0">
    <property type="entry name" value="PEROXISOMAL MEMBRANE PROTEIN PEX14"/>
    <property type="match status" value="1"/>
</dbReference>